<dbReference type="InterPro" id="IPR054836">
    <property type="entry name" value="Tn5_transposase"/>
</dbReference>
<dbReference type="GO" id="GO:0006313">
    <property type="term" value="P:DNA transposition"/>
    <property type="evidence" value="ECO:0007669"/>
    <property type="project" value="InterPro"/>
</dbReference>
<dbReference type="InterPro" id="IPR002559">
    <property type="entry name" value="Transposase_11"/>
</dbReference>
<dbReference type="GO" id="GO:0004803">
    <property type="term" value="F:transposase activity"/>
    <property type="evidence" value="ECO:0007669"/>
    <property type="project" value="InterPro"/>
</dbReference>
<dbReference type="InterPro" id="IPR003201">
    <property type="entry name" value="Transposase_Tn5"/>
</dbReference>
<dbReference type="Gene3D" id="1.10.740.10">
    <property type="entry name" value="Transferase Inhibitor Protein From Tn5, Chain"/>
    <property type="match status" value="1"/>
</dbReference>
<evidence type="ECO:0000259" key="1">
    <source>
        <dbReference type="Pfam" id="PF01609"/>
    </source>
</evidence>
<evidence type="ECO:0000313" key="4">
    <source>
        <dbReference type="EMBL" id="RRN43858.1"/>
    </source>
</evidence>
<organism evidence="4 5">
    <name type="scientific">Lautropia dentalis</name>
    <dbReference type="NCBI Taxonomy" id="2490857"/>
    <lineage>
        <taxon>Bacteria</taxon>
        <taxon>Pseudomonadati</taxon>
        <taxon>Pseudomonadota</taxon>
        <taxon>Betaproteobacteria</taxon>
        <taxon>Burkholderiales</taxon>
        <taxon>Burkholderiaceae</taxon>
        <taxon>Lautropia</taxon>
    </lineage>
</organism>
<accession>A0A3R8LM36</accession>
<dbReference type="PANTHER" id="PTHR37319:SF1">
    <property type="entry name" value="TRANSPOSASE TN5 DIMERISATION DOMAIN-CONTAINING PROTEIN"/>
    <property type="match status" value="1"/>
</dbReference>
<dbReference type="PANTHER" id="PTHR37319">
    <property type="entry name" value="TRANSPOSASE"/>
    <property type="match status" value="1"/>
</dbReference>
<feature type="domain" description="Transposase Tn5 dimerisation" evidence="2">
    <location>
        <begin position="376"/>
        <end position="462"/>
    </location>
</feature>
<dbReference type="Gene3D" id="3.90.350.10">
    <property type="entry name" value="Transposase Inhibitor Protein From Tn5, Chain A, domain 1"/>
    <property type="match status" value="1"/>
</dbReference>
<evidence type="ECO:0000313" key="5">
    <source>
        <dbReference type="Proteomes" id="UP000270261"/>
    </source>
</evidence>
<evidence type="ECO:0000259" key="2">
    <source>
        <dbReference type="Pfam" id="PF02281"/>
    </source>
</evidence>
<sequence length="468" mass="53604">MGKADRTEVEVQDLGTQWVDEEISGAQMPDARLKARLGEIMRHLGKDVTNSIPSSFEDWAATKAAYRMLSNDRVDVQAIISGHLQATRRRVQQSEGQILVLHDTTSFTFDRLYPEDVGFLGRLAGAEEETRICGMLMHASLAITQDALPLGLCALQFWNRQEFSKDQAAGRAARKRVEDRESHRWVEGLQQATALLQAESGRCVHIADRESDIYALFYAARELGTHFLVRTSTDRPTGNGQQTVEEEMADAPVKGLHRVFFRDRWGHAHEATVTLRHRRLRIRPPQKHKELPELTLTVLHATERGAPLNRKPLSWKLITDLPVQSREQAIEKLDWYAMRWNIETFFKVMKSGCKAEDAQLRTAERLSNLMAVYCILSWRLMWMTMLNRLEPEADPRVVFTEQEIRALKALVTVRWKNKVPEPETLHDCVILVARLGGYLARKNDRPPGNEVIWKGRRRLDDIVLGMSM</sequence>
<feature type="domain" description="Transposase IS4-like" evidence="1">
    <location>
        <begin position="195"/>
        <end position="375"/>
    </location>
</feature>
<name>A0A3R8LM36_9BURK</name>
<dbReference type="AlphaFoldDB" id="A0A3R8LM36"/>
<gene>
    <name evidence="4" type="ORF">EHV23_10685</name>
</gene>
<dbReference type="InterPro" id="IPR014737">
    <property type="entry name" value="Transposase_Tn5-like_C"/>
</dbReference>
<dbReference type="Pfam" id="PF02281">
    <property type="entry name" value="Dimer_Tnp_Tn5"/>
    <property type="match status" value="1"/>
</dbReference>
<dbReference type="Gene3D" id="1.10.246.40">
    <property type="entry name" value="Tn5 transposase, domain 1"/>
    <property type="match status" value="1"/>
</dbReference>
<dbReference type="EMBL" id="RRUE01000002">
    <property type="protein sequence ID" value="RRN43858.1"/>
    <property type="molecule type" value="Genomic_DNA"/>
</dbReference>
<dbReference type="InterPro" id="IPR038215">
    <property type="entry name" value="TN5-like_N_sf"/>
</dbReference>
<dbReference type="NCBIfam" id="NF033590">
    <property type="entry name" value="transpos_IS4_3"/>
    <property type="match status" value="1"/>
</dbReference>
<evidence type="ECO:0000259" key="3">
    <source>
        <dbReference type="Pfam" id="PF14706"/>
    </source>
</evidence>
<dbReference type="Pfam" id="PF01609">
    <property type="entry name" value="DDE_Tnp_1"/>
    <property type="match status" value="1"/>
</dbReference>
<dbReference type="InterPro" id="IPR047768">
    <property type="entry name" value="Tn5p-like"/>
</dbReference>
<dbReference type="InterPro" id="IPR014735">
    <property type="entry name" value="Transposase_Tn5-like_N"/>
</dbReference>
<dbReference type="GO" id="GO:0003677">
    <property type="term" value="F:DNA binding"/>
    <property type="evidence" value="ECO:0007669"/>
    <property type="project" value="InterPro"/>
</dbReference>
<dbReference type="Pfam" id="PF14706">
    <property type="entry name" value="Tnp_DNA_bind"/>
    <property type="match status" value="1"/>
</dbReference>
<feature type="domain" description="Transposase Tn5-like N-terminal" evidence="3">
    <location>
        <begin position="17"/>
        <end position="74"/>
    </location>
</feature>
<protein>
    <submittedName>
        <fullName evidence="4">IS4 family transposase</fullName>
    </submittedName>
</protein>
<proteinExistence type="predicted"/>
<dbReference type="OrthoDB" id="8617434at2"/>
<dbReference type="SUPFAM" id="SSF53098">
    <property type="entry name" value="Ribonuclease H-like"/>
    <property type="match status" value="1"/>
</dbReference>
<dbReference type="InterPro" id="IPR012337">
    <property type="entry name" value="RNaseH-like_sf"/>
</dbReference>
<dbReference type="Proteomes" id="UP000270261">
    <property type="component" value="Unassembled WGS sequence"/>
</dbReference>
<keyword evidence="5" id="KW-1185">Reference proteome</keyword>
<dbReference type="RefSeq" id="WP_125096058.1">
    <property type="nucleotide sequence ID" value="NZ_RRUE01000002.1"/>
</dbReference>
<reference evidence="4 5" key="1">
    <citation type="submission" date="2018-11" db="EMBL/GenBank/DDBJ databases">
        <title>Genome sequencing of Lautropia sp. KCOM 2505 (= ChDC F240).</title>
        <authorList>
            <person name="Kook J.-K."/>
            <person name="Park S.-N."/>
            <person name="Lim Y.K."/>
        </authorList>
    </citation>
    <scope>NUCLEOTIDE SEQUENCE [LARGE SCALE GENOMIC DNA]</scope>
    <source>
        <strain evidence="4 5">KCOM 2505</strain>
    </source>
</reference>
<comment type="caution">
    <text evidence="4">The sequence shown here is derived from an EMBL/GenBank/DDBJ whole genome shotgun (WGS) entry which is preliminary data.</text>
</comment>